<gene>
    <name evidence="1" type="ORF">AJ80_08579</name>
</gene>
<comment type="caution">
    <text evidence="1">The sequence shown here is derived from an EMBL/GenBank/DDBJ whole genome shotgun (WGS) entry which is preliminary data.</text>
</comment>
<name>A0A2B7X5U7_POLH7</name>
<proteinExistence type="predicted"/>
<dbReference type="PANTHER" id="PTHR46191">
    <property type="match status" value="1"/>
</dbReference>
<organism evidence="1 2">
    <name type="scientific">Polytolypa hystricis (strain UAMH7299)</name>
    <dbReference type="NCBI Taxonomy" id="1447883"/>
    <lineage>
        <taxon>Eukaryota</taxon>
        <taxon>Fungi</taxon>
        <taxon>Dikarya</taxon>
        <taxon>Ascomycota</taxon>
        <taxon>Pezizomycotina</taxon>
        <taxon>Eurotiomycetes</taxon>
        <taxon>Eurotiomycetidae</taxon>
        <taxon>Onygenales</taxon>
        <taxon>Onygenales incertae sedis</taxon>
        <taxon>Polytolypa</taxon>
    </lineage>
</organism>
<dbReference type="AlphaFoldDB" id="A0A2B7X5U7"/>
<protein>
    <submittedName>
        <fullName evidence="1">Uncharacterized protein</fullName>
    </submittedName>
</protein>
<dbReference type="EMBL" id="PDNA01000203">
    <property type="protein sequence ID" value="PGH04117.1"/>
    <property type="molecule type" value="Genomic_DNA"/>
</dbReference>
<dbReference type="GO" id="GO:0005634">
    <property type="term" value="C:nucleus"/>
    <property type="evidence" value="ECO:0007669"/>
    <property type="project" value="TreeGrafter"/>
</dbReference>
<evidence type="ECO:0000313" key="2">
    <source>
        <dbReference type="Proteomes" id="UP000224634"/>
    </source>
</evidence>
<dbReference type="PANTHER" id="PTHR46191:SF2">
    <property type="entry name" value="HALOACID DEHALOGENASE-LIKE HYDROLASE DOMAIN-CONTAINING PROTEIN 3"/>
    <property type="match status" value="1"/>
</dbReference>
<dbReference type="InterPro" id="IPR044924">
    <property type="entry name" value="HAD-SF_hydro_IA_REG-2-like_cap"/>
</dbReference>
<accession>A0A2B7X5U7</accession>
<reference evidence="1 2" key="1">
    <citation type="submission" date="2017-10" db="EMBL/GenBank/DDBJ databases">
        <title>Comparative genomics in systemic dimorphic fungi from Ajellomycetaceae.</title>
        <authorList>
            <person name="Munoz J.F."/>
            <person name="Mcewen J.G."/>
            <person name="Clay O.K."/>
            <person name="Cuomo C.A."/>
        </authorList>
    </citation>
    <scope>NUCLEOTIDE SEQUENCE [LARGE SCALE GENOMIC DNA]</scope>
    <source>
        <strain evidence="1 2">UAMH7299</strain>
    </source>
</reference>
<dbReference type="Proteomes" id="UP000224634">
    <property type="component" value="Unassembled WGS sequence"/>
</dbReference>
<dbReference type="Gene3D" id="1.10.150.720">
    <property type="entry name" value="Haloacid dehalogenase-like hydrolase"/>
    <property type="match status" value="1"/>
</dbReference>
<evidence type="ECO:0000313" key="1">
    <source>
        <dbReference type="EMBL" id="PGH04117.1"/>
    </source>
</evidence>
<dbReference type="OrthoDB" id="444127at2759"/>
<dbReference type="STRING" id="1447883.A0A2B7X5U7"/>
<dbReference type="InterPro" id="IPR051828">
    <property type="entry name" value="HAD-like_hydrolase_domain"/>
</dbReference>
<sequence>MPPRRALLLTLDAFNTIFHPHPPVATQYLSAARSIPSFLPPSTTTPITPHDISTAFRASYKLQASLYPNYGREVPNFNGPTEWWGNVIRGCFATVTG</sequence>
<keyword evidence="2" id="KW-1185">Reference proteome</keyword>